<sequence>MLTELFQYNWQIRDEWMQWCREISYEELVKKRIGGMGSFLHTLFHVIDCEQLWVNQMWGKSVIVKDIETIKSLDDVKLYASATCANTMLFLDEHRENFEDKTLLIKTRNGDKLILPHKKILQHIITHEVHHIGQLSIWARELGVAPVHSDLLTRDL</sequence>
<dbReference type="EMBL" id="JAUSTT010000034">
    <property type="protein sequence ID" value="MDQ0178119.1"/>
    <property type="molecule type" value="Genomic_DNA"/>
</dbReference>
<proteinExistence type="inferred from homology"/>
<evidence type="ECO:0000256" key="1">
    <source>
        <dbReference type="ARBA" id="ARBA00008635"/>
    </source>
</evidence>
<dbReference type="SUPFAM" id="SSF109854">
    <property type="entry name" value="DinB/YfiT-like putative metalloenzymes"/>
    <property type="match status" value="1"/>
</dbReference>
<keyword evidence="2" id="KW-0479">Metal-binding</keyword>
<keyword evidence="4" id="KW-1185">Reference proteome</keyword>
<dbReference type="Pfam" id="PF05163">
    <property type="entry name" value="DinB"/>
    <property type="match status" value="1"/>
</dbReference>
<dbReference type="PANTHER" id="PTHR37302">
    <property type="entry name" value="SLR1116 PROTEIN"/>
    <property type="match status" value="1"/>
</dbReference>
<reference evidence="3 4" key="1">
    <citation type="submission" date="2023-07" db="EMBL/GenBank/DDBJ databases">
        <title>Genomic Encyclopedia of Type Strains, Phase IV (KMG-IV): sequencing the most valuable type-strain genomes for metagenomic binning, comparative biology and taxonomic classification.</title>
        <authorList>
            <person name="Goeker M."/>
        </authorList>
    </citation>
    <scope>NUCLEOTIDE SEQUENCE [LARGE SCALE GENOMIC DNA]</scope>
    <source>
        <strain evidence="3 4">DSM 23837</strain>
    </source>
</reference>
<dbReference type="InterPro" id="IPR007837">
    <property type="entry name" value="DinB"/>
</dbReference>
<dbReference type="RefSeq" id="WP_307232678.1">
    <property type="nucleotide sequence ID" value="NZ_JAUSTT010000034.1"/>
</dbReference>
<dbReference type="InterPro" id="IPR034660">
    <property type="entry name" value="DinB/YfiT-like"/>
</dbReference>
<accession>A0ABT9WXU3</accession>
<evidence type="ECO:0000256" key="2">
    <source>
        <dbReference type="ARBA" id="ARBA00022723"/>
    </source>
</evidence>
<comment type="similarity">
    <text evidence="1">Belongs to the DinB family.</text>
</comment>
<protein>
    <submittedName>
        <fullName evidence="3">Damage-inducible protein DinB</fullName>
    </submittedName>
</protein>
<dbReference type="Proteomes" id="UP001223586">
    <property type="component" value="Unassembled WGS sequence"/>
</dbReference>
<dbReference type="PANTHER" id="PTHR37302:SF3">
    <property type="entry name" value="DAMAGE-INDUCIBLE PROTEIN DINB"/>
    <property type="match status" value="1"/>
</dbReference>
<comment type="caution">
    <text evidence="3">The sequence shown here is derived from an EMBL/GenBank/DDBJ whole genome shotgun (WGS) entry which is preliminary data.</text>
</comment>
<name>A0ABT9WXU3_9BACI</name>
<dbReference type="Gene3D" id="1.20.120.450">
    <property type="entry name" value="dinb family like domain"/>
    <property type="match status" value="1"/>
</dbReference>
<evidence type="ECO:0000313" key="3">
    <source>
        <dbReference type="EMBL" id="MDQ0178119.1"/>
    </source>
</evidence>
<organism evidence="3 4">
    <name type="scientific">Bacillus chungangensis</name>
    <dbReference type="NCBI Taxonomy" id="587633"/>
    <lineage>
        <taxon>Bacteria</taxon>
        <taxon>Bacillati</taxon>
        <taxon>Bacillota</taxon>
        <taxon>Bacilli</taxon>
        <taxon>Bacillales</taxon>
        <taxon>Bacillaceae</taxon>
        <taxon>Bacillus</taxon>
    </lineage>
</organism>
<evidence type="ECO:0000313" key="4">
    <source>
        <dbReference type="Proteomes" id="UP001223586"/>
    </source>
</evidence>
<gene>
    <name evidence="3" type="ORF">J2S08_004022</name>
</gene>